<reference evidence="2" key="1">
    <citation type="submission" date="2022-01" db="EMBL/GenBank/DDBJ databases">
        <authorList>
            <person name="King R."/>
        </authorList>
    </citation>
    <scope>NUCLEOTIDE SEQUENCE</scope>
</reference>
<organism evidence="2 3">
    <name type="scientific">Chironomus riparius</name>
    <dbReference type="NCBI Taxonomy" id="315576"/>
    <lineage>
        <taxon>Eukaryota</taxon>
        <taxon>Metazoa</taxon>
        <taxon>Ecdysozoa</taxon>
        <taxon>Arthropoda</taxon>
        <taxon>Hexapoda</taxon>
        <taxon>Insecta</taxon>
        <taxon>Pterygota</taxon>
        <taxon>Neoptera</taxon>
        <taxon>Endopterygota</taxon>
        <taxon>Diptera</taxon>
        <taxon>Nematocera</taxon>
        <taxon>Chironomoidea</taxon>
        <taxon>Chironomidae</taxon>
        <taxon>Chironominae</taxon>
        <taxon>Chironomus</taxon>
    </lineage>
</organism>
<gene>
    <name evidence="2" type="ORF">CHIRRI_LOCUS1904</name>
</gene>
<feature type="transmembrane region" description="Helical" evidence="1">
    <location>
        <begin position="51"/>
        <end position="74"/>
    </location>
</feature>
<reference evidence="2" key="2">
    <citation type="submission" date="2022-10" db="EMBL/GenBank/DDBJ databases">
        <authorList>
            <consortium name="ENA_rothamsted_submissions"/>
            <consortium name="culmorum"/>
            <person name="King R."/>
        </authorList>
    </citation>
    <scope>NUCLEOTIDE SEQUENCE</scope>
</reference>
<evidence type="ECO:0000256" key="1">
    <source>
        <dbReference type="SAM" id="Phobius"/>
    </source>
</evidence>
<proteinExistence type="predicted"/>
<evidence type="ECO:0000313" key="2">
    <source>
        <dbReference type="EMBL" id="CAG9798929.1"/>
    </source>
</evidence>
<accession>A0A9N9RMC4</accession>
<evidence type="ECO:0000313" key="3">
    <source>
        <dbReference type="Proteomes" id="UP001153620"/>
    </source>
</evidence>
<sequence>MAIRAAQCLKIETAGLVIGWIYLIAFSIGFVAALVSSIVGMKIYISGGDGILQALLIFFVMIVALTLLGLLAFLCQDFIKGVENRTNAKVRNFKVLIACLLLLSFIFVIISLIGATQTFEFQKSFWHPSTPPLGLQYVLFAVLLFALHFAILVVVDIIQKKFHHYEMRSQIYKENMNLNVVSSYQARPHSMKIPDIELPPPPSKF</sequence>
<protein>
    <submittedName>
        <fullName evidence="2">Uncharacterized protein</fullName>
    </submittedName>
</protein>
<dbReference type="EMBL" id="OU895877">
    <property type="protein sequence ID" value="CAG9798929.1"/>
    <property type="molecule type" value="Genomic_DNA"/>
</dbReference>
<feature type="transmembrane region" description="Helical" evidence="1">
    <location>
        <begin position="20"/>
        <end position="45"/>
    </location>
</feature>
<keyword evidence="1" id="KW-1133">Transmembrane helix</keyword>
<keyword evidence="3" id="KW-1185">Reference proteome</keyword>
<feature type="transmembrane region" description="Helical" evidence="1">
    <location>
        <begin position="95"/>
        <end position="115"/>
    </location>
</feature>
<feature type="transmembrane region" description="Helical" evidence="1">
    <location>
        <begin position="135"/>
        <end position="158"/>
    </location>
</feature>
<dbReference type="OrthoDB" id="10398793at2759"/>
<dbReference type="AlphaFoldDB" id="A0A9N9RMC4"/>
<name>A0A9N9RMC4_9DIPT</name>
<dbReference type="Proteomes" id="UP001153620">
    <property type="component" value="Chromosome 1"/>
</dbReference>
<keyword evidence="1" id="KW-0812">Transmembrane</keyword>
<keyword evidence="1" id="KW-0472">Membrane</keyword>